<dbReference type="Proteomes" id="UP000022141">
    <property type="component" value="Unassembled WGS sequence"/>
</dbReference>
<dbReference type="InterPro" id="IPR036594">
    <property type="entry name" value="Meth_synthase_dom"/>
</dbReference>
<keyword evidence="1" id="KW-0805">Transcription regulation</keyword>
<dbReference type="InterPro" id="IPR009061">
    <property type="entry name" value="DNA-bd_dom_put_sf"/>
</dbReference>
<evidence type="ECO:0000313" key="6">
    <source>
        <dbReference type="EMBL" id="EXI88477.1"/>
    </source>
</evidence>
<dbReference type="Pfam" id="PF02310">
    <property type="entry name" value="B12-binding"/>
    <property type="match status" value="1"/>
</dbReference>
<dbReference type="eggNOG" id="COG5012">
    <property type="taxonomic scope" value="Bacteria"/>
</dbReference>
<dbReference type="InterPro" id="IPR006158">
    <property type="entry name" value="Cobalamin-bd"/>
</dbReference>
<keyword evidence="2" id="KW-0238">DNA-binding</keyword>
<dbReference type="InterPro" id="IPR000551">
    <property type="entry name" value="MerR-type_HTH_dom"/>
</dbReference>
<comment type="caution">
    <text evidence="6">The sequence shown here is derived from an EMBL/GenBank/DDBJ whole genome shotgun (WGS) entry which is preliminary data.</text>
</comment>
<dbReference type="SUPFAM" id="SSF52242">
    <property type="entry name" value="Cobalamin (vitamin B12)-binding domain"/>
    <property type="match status" value="1"/>
</dbReference>
<dbReference type="SMART" id="SM00422">
    <property type="entry name" value="HTH_MERR"/>
    <property type="match status" value="1"/>
</dbReference>
<evidence type="ECO:0000313" key="7">
    <source>
        <dbReference type="Proteomes" id="UP000022141"/>
    </source>
</evidence>
<gene>
    <name evidence="6" type="primary">ycgE_1</name>
    <name evidence="6" type="ORF">AW11_02097</name>
</gene>
<dbReference type="GO" id="GO:0003677">
    <property type="term" value="F:DNA binding"/>
    <property type="evidence" value="ECO:0007669"/>
    <property type="project" value="UniProtKB-KW"/>
</dbReference>
<dbReference type="Gene3D" id="1.10.1240.10">
    <property type="entry name" value="Methionine synthase domain"/>
    <property type="match status" value="1"/>
</dbReference>
<dbReference type="PANTHER" id="PTHR30204">
    <property type="entry name" value="REDOX-CYCLING DRUG-SENSING TRANSCRIPTIONAL ACTIVATOR SOXR"/>
    <property type="match status" value="1"/>
</dbReference>
<evidence type="ECO:0000256" key="2">
    <source>
        <dbReference type="ARBA" id="ARBA00023125"/>
    </source>
</evidence>
<evidence type="ECO:0000256" key="1">
    <source>
        <dbReference type="ARBA" id="ARBA00023015"/>
    </source>
</evidence>
<dbReference type="AlphaFoldDB" id="A0A011QGR6"/>
<dbReference type="GO" id="GO:0031419">
    <property type="term" value="F:cobalamin binding"/>
    <property type="evidence" value="ECO:0007669"/>
    <property type="project" value="InterPro"/>
</dbReference>
<accession>A0A011QGR6</accession>
<dbReference type="InterPro" id="IPR003759">
    <property type="entry name" value="Cbl-bd_cap"/>
</dbReference>
<name>A0A011QGR6_ACCRE</name>
<dbReference type="PROSITE" id="PS51332">
    <property type="entry name" value="B12_BINDING"/>
    <property type="match status" value="1"/>
</dbReference>
<dbReference type="eggNOG" id="COG0789">
    <property type="taxonomic scope" value="Bacteria"/>
</dbReference>
<dbReference type="Pfam" id="PF13411">
    <property type="entry name" value="MerR_1"/>
    <property type="match status" value="1"/>
</dbReference>
<dbReference type="Pfam" id="PF02607">
    <property type="entry name" value="B12-binding_2"/>
    <property type="match status" value="1"/>
</dbReference>
<dbReference type="InterPro" id="IPR036724">
    <property type="entry name" value="Cobalamin-bd_sf"/>
</dbReference>
<dbReference type="InterPro" id="IPR047057">
    <property type="entry name" value="MerR_fam"/>
</dbReference>
<dbReference type="Gene3D" id="3.40.50.280">
    <property type="entry name" value="Cobalamin-binding domain"/>
    <property type="match status" value="1"/>
</dbReference>
<evidence type="ECO:0000259" key="5">
    <source>
        <dbReference type="PROSITE" id="PS51332"/>
    </source>
</evidence>
<reference evidence="6" key="1">
    <citation type="submission" date="2014-02" db="EMBL/GenBank/DDBJ databases">
        <title>Expanding our view of genomic diversity in Candidatus Accumulibacter clades.</title>
        <authorList>
            <person name="Skennerton C.T."/>
            <person name="Barr J.J."/>
            <person name="Slater F.R."/>
            <person name="Bond P.L."/>
            <person name="Tyson G.W."/>
        </authorList>
    </citation>
    <scope>NUCLEOTIDE SEQUENCE [LARGE SCALE GENOMIC DNA]</scope>
</reference>
<dbReference type="SUPFAM" id="SSF46955">
    <property type="entry name" value="Putative DNA-binding domain"/>
    <property type="match status" value="1"/>
</dbReference>
<dbReference type="PATRIC" id="fig|1454004.3.peg.2170"/>
<dbReference type="GO" id="GO:0003700">
    <property type="term" value="F:DNA-binding transcription factor activity"/>
    <property type="evidence" value="ECO:0007669"/>
    <property type="project" value="InterPro"/>
</dbReference>
<keyword evidence="7" id="KW-1185">Reference proteome</keyword>
<proteinExistence type="predicted"/>
<dbReference type="EMBL" id="JEMY01000026">
    <property type="protein sequence ID" value="EXI88477.1"/>
    <property type="molecule type" value="Genomic_DNA"/>
</dbReference>
<organism evidence="6 7">
    <name type="scientific">Accumulibacter regalis</name>
    <dbReference type="NCBI Taxonomy" id="522306"/>
    <lineage>
        <taxon>Bacteria</taxon>
        <taxon>Pseudomonadati</taxon>
        <taxon>Pseudomonadota</taxon>
        <taxon>Betaproteobacteria</taxon>
        <taxon>Candidatus Accumulibacter</taxon>
    </lineage>
</organism>
<protein>
    <submittedName>
        <fullName evidence="6">HTH-type transcriptional repressor YcgE</fullName>
    </submittedName>
</protein>
<evidence type="ECO:0000256" key="3">
    <source>
        <dbReference type="ARBA" id="ARBA00023163"/>
    </source>
</evidence>
<keyword evidence="3" id="KW-0804">Transcription</keyword>
<sequence>MSALPATTSRHDMNKLPVMNIGAVERDTGLGKDTLRVWERRYGFPQPTRDEHGERAYPAEQVDRLRVMKRLIDQGLRPGRLCAASEEEFAELSKACAAPPRNDPGQHAAVIGQTIALVKANDVAALRQLLNQAMMRLGLQRFVIDVVAPLNDAVGEAWMSGEFEVFEEHLYSEQIRSLLRQAIGNLPAAGGAPRILLTTPPDEQHVLGLLMVEALLALEGATCISLGTQTPLVDIEMAARAHQADIVAISISAAFPGRQVAALVGQLRQMLPAAIDLWVGGTGAQRATPETGIVLLPTLQAVLDALEAWRNEPAGTRHS</sequence>
<dbReference type="Gene3D" id="1.10.1660.10">
    <property type="match status" value="1"/>
</dbReference>
<dbReference type="CDD" id="cd01104">
    <property type="entry name" value="HTH_MlrA-CarA"/>
    <property type="match status" value="1"/>
</dbReference>
<dbReference type="STRING" id="1454004.AW11_02097"/>
<dbReference type="PANTHER" id="PTHR30204:SF67">
    <property type="entry name" value="HTH-TYPE TRANSCRIPTIONAL REGULATOR MLRA-RELATED"/>
    <property type="match status" value="1"/>
</dbReference>
<dbReference type="PROSITE" id="PS50937">
    <property type="entry name" value="HTH_MERR_2"/>
    <property type="match status" value="1"/>
</dbReference>
<feature type="domain" description="HTH merR-type" evidence="4">
    <location>
        <begin position="18"/>
        <end position="76"/>
    </location>
</feature>
<evidence type="ECO:0000259" key="4">
    <source>
        <dbReference type="PROSITE" id="PS50937"/>
    </source>
</evidence>
<dbReference type="GO" id="GO:0046872">
    <property type="term" value="F:metal ion binding"/>
    <property type="evidence" value="ECO:0007669"/>
    <property type="project" value="InterPro"/>
</dbReference>
<feature type="domain" description="B12-binding" evidence="5">
    <location>
        <begin position="192"/>
        <end position="316"/>
    </location>
</feature>